<dbReference type="Gramene" id="PNW71270">
    <property type="protein sequence ID" value="PNW71270"/>
    <property type="gene ID" value="CHLRE_16g690902v5"/>
</dbReference>
<sequence>MAYMASYRLGGDETILTTYQTTVLTHGAFAALAAAGAPGAGDSRWDGEEGGVDTIIVIPDEEDDTREGIMCRFSAKSRLRAVSTCTWTGTAGSAASGAASIASVPACTAWFRCARTVTIVGGGGD</sequence>
<evidence type="ECO:0000313" key="2">
    <source>
        <dbReference type="Proteomes" id="UP000006906"/>
    </source>
</evidence>
<keyword evidence="2" id="KW-1185">Reference proteome</keyword>
<dbReference type="InParanoid" id="A0A2K3CSL4"/>
<organism evidence="1 2">
    <name type="scientific">Chlamydomonas reinhardtii</name>
    <name type="common">Chlamydomonas smithii</name>
    <dbReference type="NCBI Taxonomy" id="3055"/>
    <lineage>
        <taxon>Eukaryota</taxon>
        <taxon>Viridiplantae</taxon>
        <taxon>Chlorophyta</taxon>
        <taxon>core chlorophytes</taxon>
        <taxon>Chlorophyceae</taxon>
        <taxon>CS clade</taxon>
        <taxon>Chlamydomonadales</taxon>
        <taxon>Chlamydomonadaceae</taxon>
        <taxon>Chlamydomonas</taxon>
    </lineage>
</organism>
<dbReference type="KEGG" id="cre:CHLRE_16g690902v5"/>
<reference evidence="1 2" key="1">
    <citation type="journal article" date="2007" name="Science">
        <title>The Chlamydomonas genome reveals the evolution of key animal and plant functions.</title>
        <authorList>
            <person name="Merchant S.S."/>
            <person name="Prochnik S.E."/>
            <person name="Vallon O."/>
            <person name="Harris E.H."/>
            <person name="Karpowicz S.J."/>
            <person name="Witman G.B."/>
            <person name="Terry A."/>
            <person name="Salamov A."/>
            <person name="Fritz-Laylin L.K."/>
            <person name="Marechal-Drouard L."/>
            <person name="Marshall W.F."/>
            <person name="Qu L.H."/>
            <person name="Nelson D.R."/>
            <person name="Sanderfoot A.A."/>
            <person name="Spalding M.H."/>
            <person name="Kapitonov V.V."/>
            <person name="Ren Q."/>
            <person name="Ferris P."/>
            <person name="Lindquist E."/>
            <person name="Shapiro H."/>
            <person name="Lucas S.M."/>
            <person name="Grimwood J."/>
            <person name="Schmutz J."/>
            <person name="Cardol P."/>
            <person name="Cerutti H."/>
            <person name="Chanfreau G."/>
            <person name="Chen C.L."/>
            <person name="Cognat V."/>
            <person name="Croft M.T."/>
            <person name="Dent R."/>
            <person name="Dutcher S."/>
            <person name="Fernandez E."/>
            <person name="Fukuzawa H."/>
            <person name="Gonzalez-Ballester D."/>
            <person name="Gonzalez-Halphen D."/>
            <person name="Hallmann A."/>
            <person name="Hanikenne M."/>
            <person name="Hippler M."/>
            <person name="Inwood W."/>
            <person name="Jabbari K."/>
            <person name="Kalanon M."/>
            <person name="Kuras R."/>
            <person name="Lefebvre P.A."/>
            <person name="Lemaire S.D."/>
            <person name="Lobanov A.V."/>
            <person name="Lohr M."/>
            <person name="Manuell A."/>
            <person name="Meier I."/>
            <person name="Mets L."/>
            <person name="Mittag M."/>
            <person name="Mittelmeier T."/>
            <person name="Moroney J.V."/>
            <person name="Moseley J."/>
            <person name="Napoli C."/>
            <person name="Nedelcu A.M."/>
            <person name="Niyogi K."/>
            <person name="Novoselov S.V."/>
            <person name="Paulsen I.T."/>
            <person name="Pazour G."/>
            <person name="Purton S."/>
            <person name="Ral J.P."/>
            <person name="Riano-Pachon D.M."/>
            <person name="Riekhof W."/>
            <person name="Rymarquis L."/>
            <person name="Schroda M."/>
            <person name="Stern D."/>
            <person name="Umen J."/>
            <person name="Willows R."/>
            <person name="Wilson N."/>
            <person name="Zimmer S.L."/>
            <person name="Allmer J."/>
            <person name="Balk J."/>
            <person name="Bisova K."/>
            <person name="Chen C.J."/>
            <person name="Elias M."/>
            <person name="Gendler K."/>
            <person name="Hauser C."/>
            <person name="Lamb M.R."/>
            <person name="Ledford H."/>
            <person name="Long J.C."/>
            <person name="Minagawa J."/>
            <person name="Page M.D."/>
            <person name="Pan J."/>
            <person name="Pootakham W."/>
            <person name="Roje S."/>
            <person name="Rose A."/>
            <person name="Stahlberg E."/>
            <person name="Terauchi A.M."/>
            <person name="Yang P."/>
            <person name="Ball S."/>
            <person name="Bowler C."/>
            <person name="Dieckmann C.L."/>
            <person name="Gladyshev V.N."/>
            <person name="Green P."/>
            <person name="Jorgensen R."/>
            <person name="Mayfield S."/>
            <person name="Mueller-Roeber B."/>
            <person name="Rajamani S."/>
            <person name="Sayre R.T."/>
            <person name="Brokstein P."/>
            <person name="Dubchak I."/>
            <person name="Goodstein D."/>
            <person name="Hornick L."/>
            <person name="Huang Y.W."/>
            <person name="Jhaveri J."/>
            <person name="Luo Y."/>
            <person name="Martinez D."/>
            <person name="Ngau W.C."/>
            <person name="Otillar B."/>
            <person name="Poliakov A."/>
            <person name="Porter A."/>
            <person name="Szajkowski L."/>
            <person name="Werner G."/>
            <person name="Zhou K."/>
            <person name="Grigoriev I.V."/>
            <person name="Rokhsar D.S."/>
            <person name="Grossman A.R."/>
        </authorList>
    </citation>
    <scope>NUCLEOTIDE SEQUENCE [LARGE SCALE GENOMIC DNA]</scope>
    <source>
        <strain evidence="2">CC-503</strain>
    </source>
</reference>
<dbReference type="PaxDb" id="3055-EDO98767"/>
<protein>
    <submittedName>
        <fullName evidence="1">Uncharacterized protein</fullName>
    </submittedName>
</protein>
<accession>A0A2K3CSL4</accession>
<evidence type="ECO:0000313" key="1">
    <source>
        <dbReference type="EMBL" id="PNW71270.1"/>
    </source>
</evidence>
<gene>
    <name evidence="1" type="ORF">CHLRE_16g690902v5</name>
</gene>
<dbReference type="RefSeq" id="XP_042915367.1">
    <property type="nucleotide sequence ID" value="XM_043071695.1"/>
</dbReference>
<proteinExistence type="predicted"/>
<dbReference type="GeneID" id="66056807"/>
<dbReference type="Proteomes" id="UP000006906">
    <property type="component" value="Chromosome 16"/>
</dbReference>
<dbReference type="AlphaFoldDB" id="A0A2K3CSL4"/>
<dbReference type="EMBL" id="CM008977">
    <property type="protein sequence ID" value="PNW71270.1"/>
    <property type="molecule type" value="Genomic_DNA"/>
</dbReference>
<name>A0A2K3CSL4_CHLRE</name>